<evidence type="ECO:0008006" key="3">
    <source>
        <dbReference type="Google" id="ProtNLM"/>
    </source>
</evidence>
<dbReference type="AlphaFoldDB" id="A0A1P9WVC3"/>
<evidence type="ECO:0000313" key="2">
    <source>
        <dbReference type="Proteomes" id="UP000187941"/>
    </source>
</evidence>
<dbReference type="EMBL" id="CP014263">
    <property type="protein sequence ID" value="AQG79342.1"/>
    <property type="molecule type" value="Genomic_DNA"/>
</dbReference>
<dbReference type="Gene3D" id="3.30.2020.40">
    <property type="entry name" value="Uncharacterised protein PF10387, DUF2442"/>
    <property type="match status" value="1"/>
</dbReference>
<dbReference type="InterPro" id="IPR018841">
    <property type="entry name" value="DUF2442"/>
</dbReference>
<keyword evidence="2" id="KW-1185">Reference proteome</keyword>
<dbReference type="Pfam" id="PF10387">
    <property type="entry name" value="DUF2442"/>
    <property type="match status" value="1"/>
</dbReference>
<accession>A0A1P9WVC3</accession>
<organism evidence="1 2">
    <name type="scientific">Spirosoma montaniterrae</name>
    <dbReference type="NCBI Taxonomy" id="1178516"/>
    <lineage>
        <taxon>Bacteria</taxon>
        <taxon>Pseudomonadati</taxon>
        <taxon>Bacteroidota</taxon>
        <taxon>Cytophagia</taxon>
        <taxon>Cytophagales</taxon>
        <taxon>Cytophagaceae</taxon>
        <taxon>Spirosoma</taxon>
    </lineage>
</organism>
<dbReference type="OrthoDB" id="9807561at2"/>
<dbReference type="KEGG" id="smon:AWR27_08430"/>
<name>A0A1P9WVC3_9BACT</name>
<gene>
    <name evidence="1" type="ORF">AWR27_08430</name>
</gene>
<evidence type="ECO:0000313" key="1">
    <source>
        <dbReference type="EMBL" id="AQG79342.1"/>
    </source>
</evidence>
<dbReference type="RefSeq" id="WP_083732794.1">
    <property type="nucleotide sequence ID" value="NZ_CP014263.1"/>
</dbReference>
<reference evidence="1 2" key="1">
    <citation type="submission" date="2016-01" db="EMBL/GenBank/DDBJ databases">
        <authorList>
            <person name="Oliw E.H."/>
        </authorList>
    </citation>
    <scope>NUCLEOTIDE SEQUENCE [LARGE SCALE GENOMIC DNA]</scope>
    <source>
        <strain evidence="1 2">DY10</strain>
    </source>
</reference>
<sequence>MTSLENNIVDKPATDPVDQLILERGLRIKQLFFSVEMDRMLILLTNGNVLNLRLSQYERLKNATSVQLLQYSLIGNGIAVSWDELDEDLSLKGFIKQAALTNAVRQLEVAV</sequence>
<dbReference type="Proteomes" id="UP000187941">
    <property type="component" value="Chromosome"/>
</dbReference>
<proteinExistence type="predicted"/>
<protein>
    <recommendedName>
        <fullName evidence="3">DUF2442 domain-containing protein</fullName>
    </recommendedName>
</protein>
<dbReference type="STRING" id="1178516.AWR27_08430"/>